<dbReference type="GO" id="GO:0007015">
    <property type="term" value="P:actin filament organization"/>
    <property type="evidence" value="ECO:0007669"/>
    <property type="project" value="TreeGrafter"/>
</dbReference>
<dbReference type="GO" id="GO:0019722">
    <property type="term" value="P:calcium-mediated signaling"/>
    <property type="evidence" value="ECO:0007669"/>
    <property type="project" value="TreeGrafter"/>
</dbReference>
<dbReference type="EMBL" id="VTPC01001148">
    <property type="protein sequence ID" value="KAF2902903.1"/>
    <property type="molecule type" value="Genomic_DNA"/>
</dbReference>
<accession>A0A8K0DB96</accession>
<dbReference type="GO" id="GO:0030425">
    <property type="term" value="C:dendrite"/>
    <property type="evidence" value="ECO:0007669"/>
    <property type="project" value="TreeGrafter"/>
</dbReference>
<sequence>MNRKPPPKPLFQTLDAEFSDTEISDTSPEDGDKTATVERKLPIKEEFDKAVPPHELLDISANKSKAELANRGALANRQLPSGKKGSLSNSSSDYGLDESYNSADDLSDTASLNQNDGYSSESKYSTSTVVRPATLNTAGSQVTEQPQHNSVQNTQFSAQSAIYNVQNTHYGYSQNTVQYVSQQTSQYNAQNQNYNSLNSNVLYARVQKGGAHQHQSSPDPWLGVPNKGANMGLGPPPSLAEQLKQVLAEREKRIGSDKEIRQAVSEANARVKKVVPVTLSPPGTVPWQQQGATSPTPPSPSSLSSGSVSPSRHDSSWTHPSDLSLSCSSISSEKRGSHFWQSAPVSEWSKEQVSHK</sequence>
<evidence type="ECO:0000256" key="3">
    <source>
        <dbReference type="SAM" id="MobiDB-lite"/>
    </source>
</evidence>
<keyword evidence="5" id="KW-1185">Reference proteome</keyword>
<name>A0A8K0DB96_IGNLU</name>
<dbReference type="InterPro" id="IPR043446">
    <property type="entry name" value="Neurabin-like"/>
</dbReference>
<dbReference type="AlphaFoldDB" id="A0A8K0DB96"/>
<feature type="compositionally biased region" description="Low complexity" evidence="3">
    <location>
        <begin position="81"/>
        <end position="92"/>
    </location>
</feature>
<dbReference type="PANTHER" id="PTHR16154:SF6">
    <property type="entry name" value="SPINOPHILIN, ISOFORM J"/>
    <property type="match status" value="1"/>
</dbReference>
<proteinExistence type="predicted"/>
<evidence type="ECO:0000256" key="1">
    <source>
        <dbReference type="ARBA" id="ARBA00022553"/>
    </source>
</evidence>
<dbReference type="Proteomes" id="UP000801492">
    <property type="component" value="Unassembled WGS sequence"/>
</dbReference>
<evidence type="ECO:0000256" key="2">
    <source>
        <dbReference type="ARBA" id="ARBA00023054"/>
    </source>
</evidence>
<evidence type="ECO:0000313" key="5">
    <source>
        <dbReference type="Proteomes" id="UP000801492"/>
    </source>
</evidence>
<dbReference type="GO" id="GO:0015629">
    <property type="term" value="C:actin cytoskeleton"/>
    <property type="evidence" value="ECO:0007669"/>
    <property type="project" value="TreeGrafter"/>
</dbReference>
<organism evidence="4 5">
    <name type="scientific">Ignelater luminosus</name>
    <name type="common">Cucubano</name>
    <name type="synonym">Pyrophorus luminosus</name>
    <dbReference type="NCBI Taxonomy" id="2038154"/>
    <lineage>
        <taxon>Eukaryota</taxon>
        <taxon>Metazoa</taxon>
        <taxon>Ecdysozoa</taxon>
        <taxon>Arthropoda</taxon>
        <taxon>Hexapoda</taxon>
        <taxon>Insecta</taxon>
        <taxon>Pterygota</taxon>
        <taxon>Neoptera</taxon>
        <taxon>Endopterygota</taxon>
        <taxon>Coleoptera</taxon>
        <taxon>Polyphaga</taxon>
        <taxon>Elateriformia</taxon>
        <taxon>Elateroidea</taxon>
        <taxon>Elateridae</taxon>
        <taxon>Agrypninae</taxon>
        <taxon>Pyrophorini</taxon>
        <taxon>Ignelater</taxon>
    </lineage>
</organism>
<dbReference type="GO" id="GO:0031175">
    <property type="term" value="P:neuron projection development"/>
    <property type="evidence" value="ECO:0007669"/>
    <property type="project" value="TreeGrafter"/>
</dbReference>
<feature type="compositionally biased region" description="Low complexity" evidence="3">
    <location>
        <begin position="321"/>
        <end position="331"/>
    </location>
</feature>
<dbReference type="PANTHER" id="PTHR16154">
    <property type="entry name" value="NEURABIN"/>
    <property type="match status" value="1"/>
</dbReference>
<keyword evidence="2" id="KW-0175">Coiled coil</keyword>
<dbReference type="OrthoDB" id="62701at2759"/>
<protein>
    <submittedName>
        <fullName evidence="4">Uncharacterized protein</fullName>
    </submittedName>
</protein>
<feature type="region of interest" description="Disordered" evidence="3">
    <location>
        <begin position="209"/>
        <end position="238"/>
    </location>
</feature>
<feature type="region of interest" description="Disordered" evidence="3">
    <location>
        <begin position="1"/>
        <end position="129"/>
    </location>
</feature>
<feature type="region of interest" description="Disordered" evidence="3">
    <location>
        <begin position="279"/>
        <end position="356"/>
    </location>
</feature>
<feature type="compositionally biased region" description="Low complexity" evidence="3">
    <location>
        <begin position="301"/>
        <end position="310"/>
    </location>
</feature>
<comment type="caution">
    <text evidence="4">The sequence shown here is derived from an EMBL/GenBank/DDBJ whole genome shotgun (WGS) entry which is preliminary data.</text>
</comment>
<feature type="compositionally biased region" description="Basic and acidic residues" evidence="3">
    <location>
        <begin position="30"/>
        <end position="57"/>
    </location>
</feature>
<dbReference type="GO" id="GO:0005737">
    <property type="term" value="C:cytoplasm"/>
    <property type="evidence" value="ECO:0007669"/>
    <property type="project" value="TreeGrafter"/>
</dbReference>
<feature type="compositionally biased region" description="Acidic residues" evidence="3">
    <location>
        <begin position="17"/>
        <end position="29"/>
    </location>
</feature>
<feature type="compositionally biased region" description="Polar residues" evidence="3">
    <location>
        <begin position="99"/>
        <end position="129"/>
    </location>
</feature>
<reference evidence="4" key="1">
    <citation type="submission" date="2019-08" db="EMBL/GenBank/DDBJ databases">
        <title>The genome of the North American firefly Photinus pyralis.</title>
        <authorList>
            <consortium name="Photinus pyralis genome working group"/>
            <person name="Fallon T.R."/>
            <person name="Sander Lower S.E."/>
            <person name="Weng J.-K."/>
        </authorList>
    </citation>
    <scope>NUCLEOTIDE SEQUENCE</scope>
    <source>
        <strain evidence="4">TRF0915ILg1</strain>
        <tissue evidence="4">Whole body</tissue>
    </source>
</reference>
<keyword evidence="1" id="KW-0597">Phosphoprotein</keyword>
<dbReference type="GO" id="GO:0051015">
    <property type="term" value="F:actin filament binding"/>
    <property type="evidence" value="ECO:0007669"/>
    <property type="project" value="TreeGrafter"/>
</dbReference>
<dbReference type="GO" id="GO:0014069">
    <property type="term" value="C:postsynaptic density"/>
    <property type="evidence" value="ECO:0007669"/>
    <property type="project" value="TreeGrafter"/>
</dbReference>
<evidence type="ECO:0000313" key="4">
    <source>
        <dbReference type="EMBL" id="KAF2902903.1"/>
    </source>
</evidence>
<gene>
    <name evidence="4" type="ORF">ILUMI_03280</name>
</gene>